<keyword evidence="4" id="KW-1185">Reference proteome</keyword>
<reference evidence="3 4" key="1">
    <citation type="submission" date="2016-10" db="EMBL/GenBank/DDBJ databases">
        <authorList>
            <person name="de Groot N.N."/>
        </authorList>
    </citation>
    <scope>NUCLEOTIDE SEQUENCE [LARGE SCALE GENOMIC DNA]</scope>
    <source>
        <strain evidence="3 4">NP_1H</strain>
    </source>
</reference>
<gene>
    <name evidence="3" type="ORF">SAMN04488693_10975</name>
</gene>
<feature type="compositionally biased region" description="Basic and acidic residues" evidence="1">
    <location>
        <begin position="385"/>
        <end position="400"/>
    </location>
</feature>
<dbReference type="Proteomes" id="UP000199258">
    <property type="component" value="Unassembled WGS sequence"/>
</dbReference>
<feature type="domain" description="DUF3071" evidence="2">
    <location>
        <begin position="1"/>
        <end position="195"/>
    </location>
</feature>
<feature type="compositionally biased region" description="Acidic residues" evidence="1">
    <location>
        <begin position="322"/>
        <end position="332"/>
    </location>
</feature>
<dbReference type="OrthoDB" id="5180791at2"/>
<accession>A0A1G8JP35</accession>
<name>A0A1G8JP35_9MICC</name>
<evidence type="ECO:0000259" key="2">
    <source>
        <dbReference type="Pfam" id="PF11268"/>
    </source>
</evidence>
<dbReference type="InterPro" id="IPR021421">
    <property type="entry name" value="DUF3071"/>
</dbReference>
<dbReference type="Pfam" id="PF11268">
    <property type="entry name" value="DUF3071"/>
    <property type="match status" value="1"/>
</dbReference>
<feature type="region of interest" description="Disordered" evidence="1">
    <location>
        <begin position="285"/>
        <end position="421"/>
    </location>
</feature>
<evidence type="ECO:0000313" key="4">
    <source>
        <dbReference type="Proteomes" id="UP000199258"/>
    </source>
</evidence>
<protein>
    <recommendedName>
        <fullName evidence="2">DUF3071 domain-containing protein</fullName>
    </recommendedName>
</protein>
<sequence length="421" mass="45829">MQELRLVGVDEGGGHLLLGGEGGASFRLPINEALRMASTRPSTRPARQEAPGTSESPDGKARRAPLSPRDIQARIRGGATAQQIVDEMGVELQHVLRYEGPVRAERDYMAQLAQRVEVASPLPSNDGYRSAFGDNPAQLDDMVRYRLQAFGVDPETAEWDAWRKPDGLWTVVVRFELPAGTAASVGEEPPAQWTFNPSRKTVLNANRWAQVLSELEPLDGPLPSRRLSAVADRVFDFETDAAEETPQDDDADELLDVLRSRRGHRLGTDEDGDDALALMLAKGHVPAAHPRPGNGEAEEADTQSAGAQTRPFPGLSLAPSIFDDENSGDMYDDGTPRLFEGVSTDTREISVIARPQRPAEESESVAAREPSRRADAAGENPSTSDETRDAAQKAPEADRKLRPRRSSVPSWDEIVFGTKGD</sequence>
<dbReference type="AlphaFoldDB" id="A0A1G8JP35"/>
<dbReference type="NCBIfam" id="NF040712">
    <property type="entry name" value="SepH"/>
    <property type="match status" value="1"/>
</dbReference>
<organism evidence="3 4">
    <name type="scientific">Arthrobacter subterraneus</name>
    <dbReference type="NCBI Taxonomy" id="335973"/>
    <lineage>
        <taxon>Bacteria</taxon>
        <taxon>Bacillati</taxon>
        <taxon>Actinomycetota</taxon>
        <taxon>Actinomycetes</taxon>
        <taxon>Micrococcales</taxon>
        <taxon>Micrococcaceae</taxon>
        <taxon>Arthrobacter</taxon>
    </lineage>
</organism>
<dbReference type="InterPro" id="IPR047682">
    <property type="entry name" value="SepH-like"/>
</dbReference>
<dbReference type="STRING" id="335973.SAMN04488693_10975"/>
<evidence type="ECO:0000313" key="3">
    <source>
        <dbReference type="EMBL" id="SDI33014.1"/>
    </source>
</evidence>
<feature type="region of interest" description="Disordered" evidence="1">
    <location>
        <begin position="34"/>
        <end position="69"/>
    </location>
</feature>
<proteinExistence type="predicted"/>
<dbReference type="RefSeq" id="WP_090586791.1">
    <property type="nucleotide sequence ID" value="NZ_FNDT01000009.1"/>
</dbReference>
<evidence type="ECO:0000256" key="1">
    <source>
        <dbReference type="SAM" id="MobiDB-lite"/>
    </source>
</evidence>
<dbReference type="EMBL" id="FNDT01000009">
    <property type="protein sequence ID" value="SDI33014.1"/>
    <property type="molecule type" value="Genomic_DNA"/>
</dbReference>